<dbReference type="Pfam" id="PF01936">
    <property type="entry name" value="NYN"/>
    <property type="match status" value="1"/>
</dbReference>
<gene>
    <name evidence="2" type="ORF">MP_TR10134_c6_g1_i1_g.30841</name>
</gene>
<sequence length="175" mass="20051">MAYRQKFNFGTARTFVFWDTVACPVPEGLDAETVVRNIHLGLCKRGYLHLSKVKVYGNVPEMAAGAFATAGLPMSHVPPGTKGACRKAIFVDFMYELIGRRDAVNTLLICEDISEDEAFEYAFILLRMERNFNFLLARPNKESETKNIYDEPNVWLWSDLSNEPKEEEEEEEEEE</sequence>
<evidence type="ECO:0000259" key="1">
    <source>
        <dbReference type="Pfam" id="PF01936"/>
    </source>
</evidence>
<dbReference type="PANTHER" id="PTHR14379">
    <property type="entry name" value="LIMKAIN B LKAP"/>
    <property type="match status" value="1"/>
</dbReference>
<reference evidence="2" key="1">
    <citation type="submission" date="2016-07" db="EMBL/GenBank/DDBJ databases">
        <title>De novo transcriptome assembly of four accessions of the metal hyperaccumulator plant Noccaea caerulescens.</title>
        <authorList>
            <person name="Blande D."/>
            <person name="Halimaa P."/>
            <person name="Tervahauta A.I."/>
            <person name="Aarts M.G."/>
            <person name="Karenlampi S.O."/>
        </authorList>
    </citation>
    <scope>NUCLEOTIDE SEQUENCE</scope>
</reference>
<dbReference type="CDD" id="cd10910">
    <property type="entry name" value="PIN_limkain_b1_N_like"/>
    <property type="match status" value="1"/>
</dbReference>
<dbReference type="GO" id="GO:0004540">
    <property type="term" value="F:RNA nuclease activity"/>
    <property type="evidence" value="ECO:0007669"/>
    <property type="project" value="InterPro"/>
</dbReference>
<dbReference type="PANTHER" id="PTHR14379:SF28">
    <property type="entry name" value="EMB|CAB71865.1-RELATED"/>
    <property type="match status" value="1"/>
</dbReference>
<proteinExistence type="predicted"/>
<dbReference type="AlphaFoldDB" id="A0A1J3JFD5"/>
<dbReference type="GO" id="GO:0010468">
    <property type="term" value="P:regulation of gene expression"/>
    <property type="evidence" value="ECO:0007669"/>
    <property type="project" value="InterPro"/>
</dbReference>
<dbReference type="EMBL" id="GEVM01014775">
    <property type="protein sequence ID" value="JAU91163.1"/>
    <property type="molecule type" value="Transcribed_RNA"/>
</dbReference>
<name>A0A1J3JFD5_NOCCA</name>
<feature type="domain" description="NYN" evidence="1">
    <location>
        <begin position="13"/>
        <end position="145"/>
    </location>
</feature>
<evidence type="ECO:0000313" key="2">
    <source>
        <dbReference type="EMBL" id="JAU91163.1"/>
    </source>
</evidence>
<organism evidence="2">
    <name type="scientific">Noccaea caerulescens</name>
    <name type="common">Alpine penny-cress</name>
    <name type="synonym">Thlaspi caerulescens</name>
    <dbReference type="NCBI Taxonomy" id="107243"/>
    <lineage>
        <taxon>Eukaryota</taxon>
        <taxon>Viridiplantae</taxon>
        <taxon>Streptophyta</taxon>
        <taxon>Embryophyta</taxon>
        <taxon>Tracheophyta</taxon>
        <taxon>Spermatophyta</taxon>
        <taxon>Magnoliopsida</taxon>
        <taxon>eudicotyledons</taxon>
        <taxon>Gunneridae</taxon>
        <taxon>Pentapetalae</taxon>
        <taxon>rosids</taxon>
        <taxon>malvids</taxon>
        <taxon>Brassicales</taxon>
        <taxon>Brassicaceae</taxon>
        <taxon>Coluteocarpeae</taxon>
        <taxon>Noccaea</taxon>
    </lineage>
</organism>
<dbReference type="InterPro" id="IPR024768">
    <property type="entry name" value="Marf1"/>
</dbReference>
<protein>
    <recommendedName>
        <fullName evidence="1">NYN domain-containing protein</fullName>
    </recommendedName>
</protein>
<dbReference type="InterPro" id="IPR021139">
    <property type="entry name" value="NYN"/>
</dbReference>
<accession>A0A1J3JFD5</accession>
<dbReference type="GO" id="GO:0005777">
    <property type="term" value="C:peroxisome"/>
    <property type="evidence" value="ECO:0007669"/>
    <property type="project" value="InterPro"/>
</dbReference>